<keyword evidence="3" id="KW-1185">Reference proteome</keyword>
<protein>
    <submittedName>
        <fullName evidence="2">Prepilin-type cleavage/methylation N-terminal domain-containing protein</fullName>
    </submittedName>
</protein>
<evidence type="ECO:0000313" key="3">
    <source>
        <dbReference type="Proteomes" id="UP000663722"/>
    </source>
</evidence>
<dbReference type="InterPro" id="IPR012902">
    <property type="entry name" value="N_methyl_site"/>
</dbReference>
<keyword evidence="1" id="KW-0472">Membrane</keyword>
<dbReference type="Proteomes" id="UP000663722">
    <property type="component" value="Chromosome"/>
</dbReference>
<dbReference type="KEGG" id="dmm:dnm_093240"/>
<keyword evidence="1" id="KW-0812">Transmembrane</keyword>
<dbReference type="EMBL" id="CP061800">
    <property type="protein sequence ID" value="QTA93223.1"/>
    <property type="molecule type" value="Genomic_DNA"/>
</dbReference>
<evidence type="ECO:0000313" key="2">
    <source>
        <dbReference type="EMBL" id="QTA93223.1"/>
    </source>
</evidence>
<dbReference type="RefSeq" id="WP_207680261.1">
    <property type="nucleotide sequence ID" value="NZ_CP061800.1"/>
</dbReference>
<name>A0A975GUV9_9BACT</name>
<accession>A0A975GUV9</accession>
<reference evidence="2" key="1">
    <citation type="journal article" date="2021" name="Microb. Physiol.">
        <title>Proteogenomic Insights into the Physiology of Marine, Sulfate-Reducing, Filamentous Desulfonema limicola and Desulfonema magnum.</title>
        <authorList>
            <person name="Schnaars V."/>
            <person name="Wohlbrand L."/>
            <person name="Scheve S."/>
            <person name="Hinrichs C."/>
            <person name="Reinhardt R."/>
            <person name="Rabus R."/>
        </authorList>
    </citation>
    <scope>NUCLEOTIDE SEQUENCE</scope>
    <source>
        <strain evidence="2">4be13</strain>
    </source>
</reference>
<feature type="transmembrane region" description="Helical" evidence="1">
    <location>
        <begin position="59"/>
        <end position="79"/>
    </location>
</feature>
<dbReference type="NCBIfam" id="TIGR02532">
    <property type="entry name" value="IV_pilin_GFxxxE"/>
    <property type="match status" value="1"/>
</dbReference>
<organism evidence="2 3">
    <name type="scientific">Desulfonema magnum</name>
    <dbReference type="NCBI Taxonomy" id="45655"/>
    <lineage>
        <taxon>Bacteria</taxon>
        <taxon>Pseudomonadati</taxon>
        <taxon>Thermodesulfobacteriota</taxon>
        <taxon>Desulfobacteria</taxon>
        <taxon>Desulfobacterales</taxon>
        <taxon>Desulfococcaceae</taxon>
        <taxon>Desulfonema</taxon>
    </lineage>
</organism>
<gene>
    <name evidence="2" type="ORF">dnm_093240</name>
</gene>
<evidence type="ECO:0000256" key="1">
    <source>
        <dbReference type="SAM" id="Phobius"/>
    </source>
</evidence>
<dbReference type="PROSITE" id="PS00409">
    <property type="entry name" value="PROKAR_NTER_METHYL"/>
    <property type="match status" value="1"/>
</dbReference>
<sequence length="180" mass="20396">MKPETGNWKLETGNWKLETGNWKLETRDLRFETRNSKVESRKSKLQNQVSSFKFQVSGFTLLEVMVAVSIISFVLVAVYKMHAQTVAMTIASRFYTTAPLLAQSKIAELEIKSADDLTSDSGDFGDDFAGYSWSASVEDVESEFLGSVAERLKRIDINVNFNEGEFVYTFRTYRLADEKG</sequence>
<keyword evidence="1" id="KW-1133">Transmembrane helix</keyword>
<dbReference type="AlphaFoldDB" id="A0A975GUV9"/>
<proteinExistence type="predicted"/>
<dbReference type="Pfam" id="PF07963">
    <property type="entry name" value="N_methyl"/>
    <property type="match status" value="1"/>
</dbReference>